<dbReference type="InterPro" id="IPR000477">
    <property type="entry name" value="RT_dom"/>
</dbReference>
<dbReference type="GO" id="GO:0003964">
    <property type="term" value="F:RNA-directed DNA polymerase activity"/>
    <property type="evidence" value="ECO:0007669"/>
    <property type="project" value="UniProtKB-KW"/>
</dbReference>
<dbReference type="SUPFAM" id="SSF53098">
    <property type="entry name" value="Ribonuclease H-like"/>
    <property type="match status" value="1"/>
</dbReference>
<dbReference type="PANTHER" id="PTHR33116">
    <property type="entry name" value="REVERSE TRANSCRIPTASE ZINC-BINDING DOMAIN-CONTAINING PROTEIN-RELATED-RELATED"/>
    <property type="match status" value="1"/>
</dbReference>
<dbReference type="EMBL" id="AC004483">
    <property type="protein sequence ID" value="AAC26674.1"/>
    <property type="molecule type" value="Genomic_DNA"/>
</dbReference>
<dbReference type="SUPFAM" id="SSF56672">
    <property type="entry name" value="DNA/RNA polymerases"/>
    <property type="match status" value="1"/>
</dbReference>
<dbReference type="InterPro" id="IPR012337">
    <property type="entry name" value="RNaseH-like_sf"/>
</dbReference>
<dbReference type="GO" id="GO:0003676">
    <property type="term" value="F:nucleic acid binding"/>
    <property type="evidence" value="ECO:0007669"/>
    <property type="project" value="InterPro"/>
</dbReference>
<evidence type="ECO:0000259" key="2">
    <source>
        <dbReference type="PROSITE" id="PS50879"/>
    </source>
</evidence>
<dbReference type="PANTHER" id="PTHR33116:SF70">
    <property type="entry name" value="NON-LTR RETROELEMENT REVERSE TRANSCRIPTASE-LIKE PROTEIN"/>
    <property type="match status" value="1"/>
</dbReference>
<evidence type="ECO:0000313" key="3">
    <source>
        <dbReference type="EMBL" id="AAC26674.1"/>
    </source>
</evidence>
<dbReference type="GO" id="GO:0004523">
    <property type="term" value="F:RNA-DNA hybrid ribonuclease activity"/>
    <property type="evidence" value="ECO:0007669"/>
    <property type="project" value="InterPro"/>
</dbReference>
<dbReference type="CDD" id="cd01650">
    <property type="entry name" value="RT_nLTR_like"/>
    <property type="match status" value="1"/>
</dbReference>
<organism evidence="3">
    <name type="scientific">Arabidopsis thaliana</name>
    <name type="common">Mouse-ear cress</name>
    <dbReference type="NCBI Taxonomy" id="3702"/>
    <lineage>
        <taxon>Eukaryota</taxon>
        <taxon>Viridiplantae</taxon>
        <taxon>Streptophyta</taxon>
        <taxon>Embryophyta</taxon>
        <taxon>Tracheophyta</taxon>
        <taxon>Spermatophyta</taxon>
        <taxon>Magnoliopsida</taxon>
        <taxon>eudicotyledons</taxon>
        <taxon>Gunneridae</taxon>
        <taxon>Pentapetalae</taxon>
        <taxon>rosids</taxon>
        <taxon>malvids</taxon>
        <taxon>Brassicales</taxon>
        <taxon>Brassicaceae</taxon>
        <taxon>Camelineae</taxon>
        <taxon>Arabidopsis</taxon>
    </lineage>
</organism>
<feature type="domain" description="Reverse transcriptase" evidence="1">
    <location>
        <begin position="187"/>
        <end position="450"/>
    </location>
</feature>
<dbReference type="InterPro" id="IPR002156">
    <property type="entry name" value="RNaseH_domain"/>
</dbReference>
<dbReference type="PROSITE" id="PS50879">
    <property type="entry name" value="RNASE_H_1"/>
    <property type="match status" value="1"/>
</dbReference>
<reference evidence="3" key="3">
    <citation type="submission" date="2002-02" db="EMBL/GenBank/DDBJ databases">
        <authorList>
            <person name="Town C.D."/>
            <person name="Kaul S."/>
        </authorList>
    </citation>
    <scope>NUCLEOTIDE SEQUENCE</scope>
</reference>
<keyword evidence="3" id="KW-0808">Transferase</keyword>
<dbReference type="PIR" id="C84488">
    <property type="entry name" value="C84488"/>
</dbReference>
<sequence>MLGKSGKRLWSLTYLSCPRIMLHYMFSWSRIRKALLGLQRKLKKWNREVFGDIHVKKEKLVADIKAVQDLLDVMHSDELLAQEEILLKDLDLVLEQEETLWFQKSREKKRNRIESPKDGDNRWMTDKVELETMALNYYTRLYSLEDVSAVWNMLPIGGFATLTDGEKAALLKPFTSEEVVVAVKGMGRFKASGPYAATNDALLVLIAKVAKPERITQFRPMSLCNVLFKIITKMIVNRLKKVILKLIGPAQANFIPGRLSIDNIVLVQEAVHSMRRKKGRKGWMLLKLDLEKAYDRIRWNFLQETLVATGLSEVWTHRIMAGVTDPSMSVLWNGGKTDSFVPARGLRQGDPLSPYLFVLCLERLCHLIEASVGTWDWKPMALSCEASVAQILIIRRVLEQFCEASGQNVSLEKSKIVFSNNVSRDMERLISGESGIGCTRELGKYLGMPILQKRMNKETSGEVLEHVSSSLAGWKSRSLSLAWRITLTKAVLSTIPVHVMSAIILPVATLDSLDWWRLLHDKETLWARVLSKKYKVGEMQNSNWLKPKSSWSSTWRSVTVGLREVVAKGVRWVPGDGKTISFWSDRWLLQEQLSAVAKESISADALLSDELSWKGTQNGDFTVRSAYELLKPEAEERPLIGSFLKQIWKLVAPERVRVFIWLVSHMVIMTNVERVRRHLSDIATCSVCNGADESILHVLRDCPAMTPIWQRLLPQRRQNEFFSQFEWLFTNLDPAKGDWPTLFSMGIWWAWKWRCGDVFGERKLCRDRLKFIKDIAEEVRKAHVGTLNNHVKRARVERMIRWKAPSDRWVKLTTDGASRGHQGLAAASGAILNLQGEWLGGFALNIGSCDAPLAELWGAYYGLLIAWDKGFRRVELNLDSELVVGFLSTGISKAHPLSFLVRLCQGFFTRDWLVRVSHVYREANRLADGLANYAFFLPLGFHCFEICPEDVLLFLVEDANGTSFPRAVLM</sequence>
<dbReference type="InterPro" id="IPR044730">
    <property type="entry name" value="RNase_H-like_dom_plant"/>
</dbReference>
<dbReference type="PROSITE" id="PS50878">
    <property type="entry name" value="RT_POL"/>
    <property type="match status" value="1"/>
</dbReference>
<gene>
    <name evidence="3" type="ordered locus">At2g07730</name>
</gene>
<reference evidence="3" key="2">
    <citation type="submission" date="2000-03" db="EMBL/GenBank/DDBJ databases">
        <authorList>
            <person name="Rounsley S.D."/>
            <person name="Lin X."/>
            <person name="Ketchum K.A."/>
            <person name="Crosby M.L."/>
            <person name="Brandon R.C."/>
            <person name="Sykes S.M."/>
            <person name="Kaul S."/>
            <person name="Mason T.M."/>
            <person name="Kerlavage A.R."/>
            <person name="Adams M.D."/>
            <person name="Somerville C.R."/>
            <person name="Venter J.C."/>
        </authorList>
    </citation>
    <scope>NUCLEOTIDE SEQUENCE</scope>
</reference>
<dbReference type="Pfam" id="PF13966">
    <property type="entry name" value="zf-RVT"/>
    <property type="match status" value="1"/>
</dbReference>
<dbReference type="Pfam" id="PF13456">
    <property type="entry name" value="RVT_3"/>
    <property type="match status" value="1"/>
</dbReference>
<dbReference type="InterPro" id="IPR043502">
    <property type="entry name" value="DNA/RNA_pol_sf"/>
</dbReference>
<dbReference type="InterPro" id="IPR026960">
    <property type="entry name" value="RVT-Znf"/>
</dbReference>
<keyword evidence="3" id="KW-0548">Nucleotidyltransferase</keyword>
<proteinExistence type="predicted"/>
<dbReference type="ExpressionAtlas" id="O80790">
    <property type="expression patterns" value="baseline"/>
</dbReference>
<feature type="domain" description="RNase H type-1" evidence="2">
    <location>
        <begin position="806"/>
        <end position="936"/>
    </location>
</feature>
<dbReference type="Gene3D" id="3.30.420.10">
    <property type="entry name" value="Ribonuclease H-like superfamily/Ribonuclease H"/>
    <property type="match status" value="1"/>
</dbReference>
<accession>O80790</accession>
<dbReference type="InterPro" id="IPR036397">
    <property type="entry name" value="RNaseH_sf"/>
</dbReference>
<protein>
    <submittedName>
        <fullName evidence="3">Putative non-LTR retroelement reverse transcriptase</fullName>
    </submittedName>
</protein>
<evidence type="ECO:0000259" key="1">
    <source>
        <dbReference type="PROSITE" id="PS50878"/>
    </source>
</evidence>
<dbReference type="Pfam" id="PF00078">
    <property type="entry name" value="RVT_1"/>
    <property type="match status" value="1"/>
</dbReference>
<dbReference type="CDD" id="cd06222">
    <property type="entry name" value="RNase_H_like"/>
    <property type="match status" value="1"/>
</dbReference>
<reference key="1">
    <citation type="journal article" date="1999" name="Nature">
        <title>Sequence and analysis of chromosome 2 of the plant Arabidopsis thaliana.</title>
        <authorList>
            <person name="Lin X."/>
            <person name="Kaul S."/>
            <person name="Rounsley S."/>
            <person name="Shea T.P."/>
            <person name="Benito M.I."/>
            <person name="Town C.D."/>
            <person name="Fujii C.Y."/>
            <person name="Mason T."/>
            <person name="Bowman C.L."/>
            <person name="Barnstead M."/>
            <person name="Feldblyum T.V."/>
            <person name="Buell C.R."/>
            <person name="Ketchum K.A."/>
            <person name="Lee J."/>
            <person name="Ronning C.M."/>
            <person name="Koo H.L."/>
            <person name="Moffat K.S."/>
            <person name="Cronin L.A."/>
            <person name="Shen M."/>
            <person name="Pai G."/>
            <person name="Van Aken S."/>
            <person name="Umayam L."/>
            <person name="Tallon L.J."/>
            <person name="Gill J.E."/>
            <person name="Adams M.D."/>
            <person name="Carrera A.J."/>
            <person name="Creasy T.H."/>
            <person name="Goodman H.M."/>
            <person name="Somerville C.R."/>
            <person name="Copenhaver G.P."/>
            <person name="Preuss D."/>
            <person name="Nierman W.C."/>
            <person name="White O."/>
            <person name="Eisen J.A."/>
            <person name="Salzberg S.L."/>
            <person name="Fraser C.M."/>
            <person name="Venter J.C."/>
        </authorList>
    </citation>
    <scope>NUCLEOTIDE SEQUENCE [LARGE SCALE GENOMIC DNA]</scope>
    <source>
        <strain>cv. Columbia</strain>
    </source>
</reference>
<dbReference type="AlphaFoldDB" id="O80790"/>
<keyword evidence="3" id="KW-0695">RNA-directed DNA polymerase</keyword>
<name>O80790_ARATH</name>